<evidence type="ECO:0000313" key="2">
    <source>
        <dbReference type="RefSeq" id="XP_017856731.1"/>
    </source>
</evidence>
<reference evidence="1" key="1">
    <citation type="journal article" date="1997" name="Nucleic Acids Res.">
        <title>tRNAscan-SE: a program for improved detection of transfer RNA genes in genomic sequence.</title>
        <authorList>
            <person name="Lowe T.M."/>
            <person name="Eddy S.R."/>
        </authorList>
    </citation>
    <scope>NUCLEOTIDE SEQUENCE [LARGE SCALE GENOMIC DNA]</scope>
</reference>
<gene>
    <name evidence="2" type="primary">LOC108609520</name>
</gene>
<proteinExistence type="predicted"/>
<dbReference type="RefSeq" id="XP_017856731.1">
    <property type="nucleotide sequence ID" value="XM_018001242.1"/>
</dbReference>
<name>A0ABM1NP45_DROAR</name>
<dbReference type="GeneID" id="108609520"/>
<keyword evidence="1" id="KW-1185">Reference proteome</keyword>
<accession>A0ABM1NP45</accession>
<protein>
    <submittedName>
        <fullName evidence="2">Uncharacterized protein LOC108609520</fullName>
    </submittedName>
</protein>
<reference evidence="2" key="3">
    <citation type="submission" date="2025-08" db="UniProtKB">
        <authorList>
            <consortium name="RefSeq"/>
        </authorList>
    </citation>
    <scope>IDENTIFICATION</scope>
    <source>
        <tissue evidence="2">Whole organism</tissue>
    </source>
</reference>
<sequence>MRDMPKMAALNLGHSFPLKDTAWSYSQQPMLDHLALQQQINANFILHAITNYKKSPVERKTLDFIDKKWLALRGLWREFRYRDGQIRRDYMNANCNGHIHKQHEYFQQELYALIHEKYMAVRRRMSRDKRNLLKCAASQPAGQHVYQAGQTAADVAKQQKANSKRKQNSDTTSRYPLLCCEVVLQEV</sequence>
<dbReference type="Proteomes" id="UP000694904">
    <property type="component" value="Chromosome 3"/>
</dbReference>
<evidence type="ECO:0000313" key="1">
    <source>
        <dbReference type="Proteomes" id="UP000694904"/>
    </source>
</evidence>
<organism evidence="1 2">
    <name type="scientific">Drosophila arizonae</name>
    <name type="common">Fruit fly</name>
    <dbReference type="NCBI Taxonomy" id="7263"/>
    <lineage>
        <taxon>Eukaryota</taxon>
        <taxon>Metazoa</taxon>
        <taxon>Ecdysozoa</taxon>
        <taxon>Arthropoda</taxon>
        <taxon>Hexapoda</taxon>
        <taxon>Insecta</taxon>
        <taxon>Pterygota</taxon>
        <taxon>Neoptera</taxon>
        <taxon>Endopterygota</taxon>
        <taxon>Diptera</taxon>
        <taxon>Brachycera</taxon>
        <taxon>Muscomorpha</taxon>
        <taxon>Ephydroidea</taxon>
        <taxon>Drosophilidae</taxon>
        <taxon>Drosophila</taxon>
    </lineage>
</organism>
<reference evidence="1" key="2">
    <citation type="journal article" date="2016" name="G3 (Bethesda)">
        <title>Genome Evolution in Three Species of Cactophilic Drosophila.</title>
        <authorList>
            <person name="Sanchez-Flores A."/>
            <person name="Penazola F."/>
            <person name="Carpinteyro-Ponce J."/>
            <person name="Nazario-Yepiz N."/>
            <person name="Abreu-Goodger C."/>
            <person name="Machado C.A."/>
            <person name="Markow T.A."/>
        </authorList>
    </citation>
    <scope>NUCLEOTIDE SEQUENCE [LARGE SCALE GENOMIC DNA]</scope>
</reference>